<protein>
    <submittedName>
        <fullName evidence="1">Uncharacterized protein</fullName>
    </submittedName>
</protein>
<evidence type="ECO:0000313" key="1">
    <source>
        <dbReference type="EMBL" id="ANF86293.1"/>
    </source>
</evidence>
<dbReference type="PATRIC" id="fig|219572.3.peg.2977"/>
<evidence type="ECO:0000313" key="2">
    <source>
        <dbReference type="Proteomes" id="UP000077829"/>
    </source>
</evidence>
<dbReference type="AlphaFoldDB" id="A0A172Z143"/>
<organism evidence="1 2">
    <name type="scientific">Pseudomonas antarctica</name>
    <dbReference type="NCBI Taxonomy" id="219572"/>
    <lineage>
        <taxon>Bacteria</taxon>
        <taxon>Pseudomonadati</taxon>
        <taxon>Pseudomonadota</taxon>
        <taxon>Gammaproteobacteria</taxon>
        <taxon>Pseudomonadales</taxon>
        <taxon>Pseudomonadaceae</taxon>
        <taxon>Pseudomonas</taxon>
    </lineage>
</organism>
<dbReference type="KEGG" id="panr:A7J50_2900"/>
<sequence>MAIRLRPDGLVDPTTVDGRIRAMTLAIRAFAYREDSKKSVSLQKIRSVYFDFLFREFDFLYKPMVKADATPAQAAAVAVRNDELVKHCTKALPELAEGIREFWSSVSDPAAFHLQDGQQFKATFSGDLFPAHWENVVSTAGLYIDTIVLPCPILKIAPLFEALPAKQVVELFIKHVLNAMTYRDIALAEIEPPLVVISHRLCTKSLETSIPVESAAINARRPRWQSGMNSPMQPGIWLPISSLKPAAAGALESMIA</sequence>
<name>A0A172Z143_9PSED</name>
<reference evidence="1 2" key="1">
    <citation type="submission" date="2016-05" db="EMBL/GenBank/DDBJ databases">
        <title>Complete genome sequence of Pseudomonas antarctica PAMC 27494.</title>
        <authorList>
            <person name="Lee J."/>
        </authorList>
    </citation>
    <scope>NUCLEOTIDE SEQUENCE [LARGE SCALE GENOMIC DNA]</scope>
    <source>
        <strain evidence="1 2">PAMC 27494</strain>
    </source>
</reference>
<proteinExistence type="predicted"/>
<accession>A0A172Z143</accession>
<dbReference type="EMBL" id="CP015600">
    <property type="protein sequence ID" value="ANF86293.1"/>
    <property type="molecule type" value="Genomic_DNA"/>
</dbReference>
<dbReference type="Proteomes" id="UP000077829">
    <property type="component" value="Chromosome"/>
</dbReference>
<dbReference type="STRING" id="219572.A7J50_2900"/>
<gene>
    <name evidence="1" type="ORF">A7J50_2900</name>
</gene>